<dbReference type="GO" id="GO:0016740">
    <property type="term" value="F:transferase activity"/>
    <property type="evidence" value="ECO:0007669"/>
    <property type="project" value="UniProtKB-KW"/>
</dbReference>
<organism evidence="1 2">
    <name type="scientific">Frigoriglobus tundricola</name>
    <dbReference type="NCBI Taxonomy" id="2774151"/>
    <lineage>
        <taxon>Bacteria</taxon>
        <taxon>Pseudomonadati</taxon>
        <taxon>Planctomycetota</taxon>
        <taxon>Planctomycetia</taxon>
        <taxon>Gemmatales</taxon>
        <taxon>Gemmataceae</taxon>
        <taxon>Frigoriglobus</taxon>
    </lineage>
</organism>
<evidence type="ECO:0000313" key="1">
    <source>
        <dbReference type="EMBL" id="QJX00419.1"/>
    </source>
</evidence>
<keyword evidence="1" id="KW-0808">Transferase</keyword>
<dbReference type="PANTHER" id="PTHR43179:SF7">
    <property type="entry name" value="RHAMNOSYLTRANSFERASE WBBL"/>
    <property type="match status" value="1"/>
</dbReference>
<sequence length="322" mass="36496">MSTPCPVLVVIVNYKTAAYTIQCLRTLEPEVRDLPGARVALVENCSGDGDVLARAIADNGWSEWVSLDVADRNGGFAYGNNRAIRPTLSAPDPPRYVLLLNSDTEVRAGAIRALVRFMDARPEVGIAGSSFENLDGTDWPFAFRFIRPLSELDRGLKFGPVSRLLKRYVPARLMDQTRPQQVDWVAGASMIIRHTVFEKIGLLDEDYFLYFEEVDFCLRAARQGIACWYVPESRIMHIAGQSSALTKRDARPPRTPAYWFASRRRYFRKNYGLAGAVVADLAFGFGHSLWRVRRAIFRKPDTDPPHSLTDHWRNSVFLNRNR</sequence>
<dbReference type="PANTHER" id="PTHR43179">
    <property type="entry name" value="RHAMNOSYLTRANSFERASE WBBL"/>
    <property type="match status" value="1"/>
</dbReference>
<dbReference type="AlphaFoldDB" id="A0A6M5Z2G4"/>
<evidence type="ECO:0000313" key="2">
    <source>
        <dbReference type="Proteomes" id="UP000503447"/>
    </source>
</evidence>
<dbReference type="Gene3D" id="3.90.550.10">
    <property type="entry name" value="Spore Coat Polysaccharide Biosynthesis Protein SpsA, Chain A"/>
    <property type="match status" value="1"/>
</dbReference>
<dbReference type="Proteomes" id="UP000503447">
    <property type="component" value="Chromosome"/>
</dbReference>
<dbReference type="KEGG" id="ftj:FTUN_8049"/>
<reference evidence="2" key="1">
    <citation type="submission" date="2020-05" db="EMBL/GenBank/DDBJ databases">
        <title>Frigoriglobus tundricola gen. nov., sp. nov., a psychrotolerant cellulolytic planctomycete of the family Gemmataceae with two divergent copies of 16S rRNA gene.</title>
        <authorList>
            <person name="Kulichevskaya I.S."/>
            <person name="Ivanova A.A."/>
            <person name="Naumoff D.G."/>
            <person name="Beletsky A.V."/>
            <person name="Rijpstra W.I.C."/>
            <person name="Sinninghe Damste J.S."/>
            <person name="Mardanov A.V."/>
            <person name="Ravin N.V."/>
            <person name="Dedysh S.N."/>
        </authorList>
    </citation>
    <scope>NUCLEOTIDE SEQUENCE [LARGE SCALE GENOMIC DNA]</scope>
    <source>
        <strain evidence="2">PL17</strain>
    </source>
</reference>
<dbReference type="RefSeq" id="WP_171475167.1">
    <property type="nucleotide sequence ID" value="NZ_CP053452.2"/>
</dbReference>
<name>A0A6M5Z2G4_9BACT</name>
<proteinExistence type="predicted"/>
<keyword evidence="2" id="KW-1185">Reference proteome</keyword>
<dbReference type="InterPro" id="IPR029044">
    <property type="entry name" value="Nucleotide-diphossugar_trans"/>
</dbReference>
<dbReference type="SUPFAM" id="SSF53448">
    <property type="entry name" value="Nucleotide-diphospho-sugar transferases"/>
    <property type="match status" value="1"/>
</dbReference>
<dbReference type="EMBL" id="CP053452">
    <property type="protein sequence ID" value="QJX00419.1"/>
    <property type="molecule type" value="Genomic_DNA"/>
</dbReference>
<protein>
    <submittedName>
        <fullName evidence="1">GT2 family glycosyltransferase</fullName>
    </submittedName>
</protein>
<dbReference type="CDD" id="cd04186">
    <property type="entry name" value="GT_2_like_c"/>
    <property type="match status" value="1"/>
</dbReference>
<accession>A0A6M5Z2G4</accession>
<gene>
    <name evidence="1" type="ORF">FTUN_8049</name>
</gene>
<dbReference type="Pfam" id="PF13641">
    <property type="entry name" value="Glyco_tranf_2_3"/>
    <property type="match status" value="1"/>
</dbReference>